<gene>
    <name evidence="1" type="ORF">H2198_007818</name>
</gene>
<protein>
    <submittedName>
        <fullName evidence="1">Uncharacterized protein</fullName>
    </submittedName>
</protein>
<dbReference type="Proteomes" id="UP001172386">
    <property type="component" value="Unassembled WGS sequence"/>
</dbReference>
<organism evidence="1 2">
    <name type="scientific">Neophaeococcomyces mojaviensis</name>
    <dbReference type="NCBI Taxonomy" id="3383035"/>
    <lineage>
        <taxon>Eukaryota</taxon>
        <taxon>Fungi</taxon>
        <taxon>Dikarya</taxon>
        <taxon>Ascomycota</taxon>
        <taxon>Pezizomycotina</taxon>
        <taxon>Eurotiomycetes</taxon>
        <taxon>Chaetothyriomycetidae</taxon>
        <taxon>Chaetothyriales</taxon>
        <taxon>Chaetothyriales incertae sedis</taxon>
        <taxon>Neophaeococcomyces</taxon>
    </lineage>
</organism>
<comment type="caution">
    <text evidence="1">The sequence shown here is derived from an EMBL/GenBank/DDBJ whole genome shotgun (WGS) entry which is preliminary data.</text>
</comment>
<proteinExistence type="predicted"/>
<reference evidence="1" key="1">
    <citation type="submission" date="2022-10" db="EMBL/GenBank/DDBJ databases">
        <title>Culturing micro-colonial fungi from biological soil crusts in the Mojave desert and describing Neophaeococcomyces mojavensis, and introducing the new genera and species Taxawa tesnikishii.</title>
        <authorList>
            <person name="Kurbessoian T."/>
            <person name="Stajich J.E."/>
        </authorList>
    </citation>
    <scope>NUCLEOTIDE SEQUENCE</scope>
    <source>
        <strain evidence="1">JES_112</strain>
    </source>
</reference>
<dbReference type="EMBL" id="JAPDRQ010000175">
    <property type="protein sequence ID" value="KAJ9652950.1"/>
    <property type="molecule type" value="Genomic_DNA"/>
</dbReference>
<sequence length="714" mass="79107">MTDLHEALKHLGPVNWSDIPTSEQGLNTYLTALFSKAQVILDSVPIPSPGDAPQQPQVHPHGHASKASEVSLSAERSAPPPFGHEKFQKEWGKAMKMKAQENALGLSLYKMSSKDGRGSWFARHSVHEGIGFSKFKKSLQMEFEKSLAEQGPPGTGNVRGIGGEERVEQIKTPLATVEVYRLSAQFPGPTAARDFVTLLITSDKAMKVDEQNTKDSAGPLRPRHYMIISRPCDHPKTQPRNGFVRGSYESVEFIREVPRKLKASQSSIDLSNQPQHPADSHVGRHRAATAGQSHKVDNSNQQEPYDPEDNPVEWLMITRSDPGGGIPRFLVERGTPSSICADAVKFVDWACSNDEELPQSQSEGNLNAPEPTRRGSHQSWRSRSLVGVVESEQAQLHGEDTQPTAPTTLPDQTQAGSTTEQHDGMFGTVSDAAASLKPYTPQVILNHLPGTNAEMDTSEQRQVAPENQARPSISHNDNKSFVSTTSFASAEDHWSSSSSDDHNGEATSLESLAINSPTQSKEHLHHEKEMQKLNHRKQALHEKFAVTQSKYDEARSRQAEKDSELSSKASEKHERELKKHEEKFQKELRKIEQKQEKERRKLAHRQRKQIEKDEKAKLTRERDEARKELDIIKKEAESLKKIVAELQKENTSLVIKLGKAGLVIGDTETGSRSRGSSLSRSLKEKKEKNVEGTNSDLAVASAAASLKSQASTKS</sequence>
<accession>A0ACC2ZZF9</accession>
<evidence type="ECO:0000313" key="2">
    <source>
        <dbReference type="Proteomes" id="UP001172386"/>
    </source>
</evidence>
<keyword evidence="2" id="KW-1185">Reference proteome</keyword>
<evidence type="ECO:0000313" key="1">
    <source>
        <dbReference type="EMBL" id="KAJ9652950.1"/>
    </source>
</evidence>
<name>A0ACC2ZZF9_9EURO</name>